<dbReference type="PANTHER" id="PTHR10000:SF8">
    <property type="entry name" value="HAD SUPERFAMILY HYDROLASE-LIKE, TYPE 3"/>
    <property type="match status" value="1"/>
</dbReference>
<dbReference type="SFLD" id="SFLDS00003">
    <property type="entry name" value="Haloacid_Dehalogenase"/>
    <property type="match status" value="1"/>
</dbReference>
<dbReference type="PANTHER" id="PTHR10000">
    <property type="entry name" value="PHOSPHOSERINE PHOSPHATASE"/>
    <property type="match status" value="1"/>
</dbReference>
<evidence type="ECO:0000313" key="2">
    <source>
        <dbReference type="Proteomes" id="UP000076268"/>
    </source>
</evidence>
<dbReference type="SUPFAM" id="SSF56784">
    <property type="entry name" value="HAD-like"/>
    <property type="match status" value="1"/>
</dbReference>
<dbReference type="RefSeq" id="WP_066242352.1">
    <property type="nucleotide sequence ID" value="NZ_LSGP01000017.1"/>
</dbReference>
<dbReference type="AlphaFoldDB" id="A0A154BRP3"/>
<dbReference type="CDD" id="cd07516">
    <property type="entry name" value="HAD_Pase"/>
    <property type="match status" value="1"/>
</dbReference>
<dbReference type="InterPro" id="IPR023214">
    <property type="entry name" value="HAD_sf"/>
</dbReference>
<evidence type="ECO:0000313" key="1">
    <source>
        <dbReference type="EMBL" id="KYZ76601.1"/>
    </source>
</evidence>
<protein>
    <recommendedName>
        <fullName evidence="3">Haloacid dehalogenase</fullName>
    </recommendedName>
</protein>
<dbReference type="Proteomes" id="UP000076268">
    <property type="component" value="Unassembled WGS sequence"/>
</dbReference>
<dbReference type="InterPro" id="IPR036412">
    <property type="entry name" value="HAD-like_sf"/>
</dbReference>
<dbReference type="Gene3D" id="3.40.50.1000">
    <property type="entry name" value="HAD superfamily/HAD-like"/>
    <property type="match status" value="1"/>
</dbReference>
<dbReference type="InterPro" id="IPR000150">
    <property type="entry name" value="Cof"/>
</dbReference>
<dbReference type="GO" id="GO:0000287">
    <property type="term" value="F:magnesium ion binding"/>
    <property type="evidence" value="ECO:0007669"/>
    <property type="project" value="TreeGrafter"/>
</dbReference>
<comment type="caution">
    <text evidence="1">The sequence shown here is derived from an EMBL/GenBank/DDBJ whole genome shotgun (WGS) entry which is preliminary data.</text>
</comment>
<evidence type="ECO:0008006" key="3">
    <source>
        <dbReference type="Google" id="ProtNLM"/>
    </source>
</evidence>
<accession>A0A154BRP3</accession>
<dbReference type="SFLD" id="SFLDG01140">
    <property type="entry name" value="C2.B:_Phosphomannomutase_and_P"/>
    <property type="match status" value="1"/>
</dbReference>
<dbReference type="Pfam" id="PF08282">
    <property type="entry name" value="Hydrolase_3"/>
    <property type="match status" value="1"/>
</dbReference>
<dbReference type="InterPro" id="IPR006379">
    <property type="entry name" value="HAD-SF_hydro_IIB"/>
</dbReference>
<dbReference type="Gene3D" id="3.30.1240.10">
    <property type="match status" value="1"/>
</dbReference>
<reference evidence="1 2" key="1">
    <citation type="submission" date="2016-02" db="EMBL/GenBank/DDBJ databases">
        <title>Anaerosporomusa subterraneum gen. nov., sp. nov., a spore-forming obligate anaerobe isolated from saprolite.</title>
        <authorList>
            <person name="Choi J.K."/>
            <person name="Shah M."/>
            <person name="Yee N."/>
        </authorList>
    </citation>
    <scope>NUCLEOTIDE SEQUENCE [LARGE SCALE GENOMIC DNA]</scope>
    <source>
        <strain evidence="1 2">RU4</strain>
    </source>
</reference>
<keyword evidence="2" id="KW-1185">Reference proteome</keyword>
<organism evidence="1 2">
    <name type="scientific">Anaerosporomusa subterranea</name>
    <dbReference type="NCBI Taxonomy" id="1794912"/>
    <lineage>
        <taxon>Bacteria</taxon>
        <taxon>Bacillati</taxon>
        <taxon>Bacillota</taxon>
        <taxon>Negativicutes</taxon>
        <taxon>Acetonemataceae</taxon>
        <taxon>Anaerosporomusa</taxon>
    </lineage>
</organism>
<dbReference type="GO" id="GO:0016791">
    <property type="term" value="F:phosphatase activity"/>
    <property type="evidence" value="ECO:0007669"/>
    <property type="project" value="UniProtKB-ARBA"/>
</dbReference>
<dbReference type="STRING" id="1794912.AXX12_09230"/>
<proteinExistence type="predicted"/>
<name>A0A154BRP3_ANASB</name>
<dbReference type="EMBL" id="LSGP01000017">
    <property type="protein sequence ID" value="KYZ76601.1"/>
    <property type="molecule type" value="Genomic_DNA"/>
</dbReference>
<gene>
    <name evidence="1" type="ORF">AXX12_09230</name>
</gene>
<dbReference type="NCBIfam" id="TIGR00099">
    <property type="entry name" value="Cof-subfamily"/>
    <property type="match status" value="1"/>
</dbReference>
<dbReference type="OrthoDB" id="9781413at2"/>
<dbReference type="GO" id="GO:0005829">
    <property type="term" value="C:cytosol"/>
    <property type="evidence" value="ECO:0007669"/>
    <property type="project" value="TreeGrafter"/>
</dbReference>
<sequence>MRCKLIVSDLDGTLLDKQQAIPKHTKDLIAEFQSGGGLFSIATGRMEMSVAKYIKELAITVPIILYNGAKIVHPGKALALREHTLDCGIARTVLGLVKRYPWDVLLYQNQSLYVEKGTDVIRRYAAKDGVNWQEVGDLLAFLEGAPTKLLIIGDDRGFSGFVEECVRACGRMINTVRSERSYLEVLPDNVSKGKALLELCSILGVKPSQTVALGDHLNDLSMIQAAGLGVAVANAHEYLKQQAGYVTTGEDTDGVAEVIEMVLTDNLPLDLAR</sequence>
<dbReference type="NCBIfam" id="TIGR01484">
    <property type="entry name" value="HAD-SF-IIB"/>
    <property type="match status" value="1"/>
</dbReference>